<proteinExistence type="predicted"/>
<dbReference type="EC" id="2.7.13.3" evidence="2"/>
<feature type="domain" description="Signal transduction histidine kinase dimerisation/phosphoacceptor" evidence="4">
    <location>
        <begin position="444"/>
        <end position="512"/>
    </location>
</feature>
<evidence type="ECO:0000259" key="4">
    <source>
        <dbReference type="SMART" id="SM00388"/>
    </source>
</evidence>
<evidence type="ECO:0000256" key="3">
    <source>
        <dbReference type="SAM" id="MobiDB-lite"/>
    </source>
</evidence>
<gene>
    <name evidence="5" type="ORF">HT578_20390</name>
</gene>
<name>A0ABX8EC82_9SPHN</name>
<feature type="region of interest" description="Disordered" evidence="3">
    <location>
        <begin position="152"/>
        <end position="183"/>
    </location>
</feature>
<evidence type="ECO:0000313" key="6">
    <source>
        <dbReference type="Proteomes" id="UP000677126"/>
    </source>
</evidence>
<evidence type="ECO:0000256" key="2">
    <source>
        <dbReference type="ARBA" id="ARBA00012438"/>
    </source>
</evidence>
<dbReference type="InterPro" id="IPR036097">
    <property type="entry name" value="HisK_dim/P_sf"/>
</dbReference>
<feature type="compositionally biased region" description="Polar residues" evidence="3">
    <location>
        <begin position="254"/>
        <end position="263"/>
    </location>
</feature>
<reference evidence="5 6" key="1">
    <citation type="journal article" date="2021" name="Int. J. Syst. Evol. Microbiol.">
        <title>Novosphingobium decolorationis sp. nov., an aniline blue-decolourizing bacterium isolated from East Pacific sediment.</title>
        <authorList>
            <person name="Chen X."/>
            <person name="Dong B."/>
            <person name="Chen T."/>
            <person name="Ren N."/>
            <person name="Wang J."/>
            <person name="Xu Y."/>
            <person name="Yang J."/>
            <person name="Zhu S."/>
            <person name="Chen J."/>
        </authorList>
    </citation>
    <scope>NUCLEOTIDE SEQUENCE [LARGE SCALE GENOMIC DNA]</scope>
    <source>
        <strain evidence="5 6">502str22</strain>
    </source>
</reference>
<keyword evidence="6" id="KW-1185">Reference proteome</keyword>
<feature type="region of interest" description="Disordered" evidence="3">
    <location>
        <begin position="275"/>
        <end position="334"/>
    </location>
</feature>
<feature type="region of interest" description="Disordered" evidence="3">
    <location>
        <begin position="216"/>
        <end position="263"/>
    </location>
</feature>
<organism evidence="5 6">
    <name type="scientific">Novosphingobium decolorationis</name>
    <dbReference type="NCBI Taxonomy" id="2698673"/>
    <lineage>
        <taxon>Bacteria</taxon>
        <taxon>Pseudomonadati</taxon>
        <taxon>Pseudomonadota</taxon>
        <taxon>Alphaproteobacteria</taxon>
        <taxon>Sphingomonadales</taxon>
        <taxon>Sphingomonadaceae</taxon>
        <taxon>Novosphingobium</taxon>
    </lineage>
</organism>
<accession>A0ABX8EC82</accession>
<feature type="region of interest" description="Disordered" evidence="3">
    <location>
        <begin position="422"/>
        <end position="445"/>
    </location>
</feature>
<evidence type="ECO:0000256" key="1">
    <source>
        <dbReference type="ARBA" id="ARBA00000085"/>
    </source>
</evidence>
<dbReference type="SUPFAM" id="SSF47384">
    <property type="entry name" value="Homodimeric domain of signal transducing histidine kinase"/>
    <property type="match status" value="1"/>
</dbReference>
<protein>
    <recommendedName>
        <fullName evidence="2">histidine kinase</fullName>
        <ecNumber evidence="2">2.7.13.3</ecNumber>
    </recommendedName>
</protein>
<dbReference type="Proteomes" id="UP000677126">
    <property type="component" value="Chromosome"/>
</dbReference>
<dbReference type="Gene3D" id="1.10.287.130">
    <property type="match status" value="1"/>
</dbReference>
<comment type="catalytic activity">
    <reaction evidence="1">
        <text>ATP + protein L-histidine = ADP + protein N-phospho-L-histidine.</text>
        <dbReference type="EC" id="2.7.13.3"/>
    </reaction>
</comment>
<feature type="compositionally biased region" description="Pro residues" evidence="3">
    <location>
        <begin position="279"/>
        <end position="289"/>
    </location>
</feature>
<evidence type="ECO:0000313" key="5">
    <source>
        <dbReference type="EMBL" id="QVM85745.1"/>
    </source>
</evidence>
<dbReference type="InterPro" id="IPR003661">
    <property type="entry name" value="HisK_dim/P_dom"/>
</dbReference>
<dbReference type="EMBL" id="CP054856">
    <property type="protein sequence ID" value="QVM85745.1"/>
    <property type="molecule type" value="Genomic_DNA"/>
</dbReference>
<sequence length="680" mass="72219">MHFDDRLSTVLRHSATSGTLARIQYRQLIDILAQAPSGLVTDLTEAGYARLDSLGATIRDTDQAELIRQSLVRLTNPRLLALLAEAGPQVASAALAKTRLSEAAWLDLIPALPVHARGILRHRRDLPPRVNDMLERLGIGDRALPPIAAASAATETLAPSAERSAGEALEPPAPQQTEERPGHMANAEVQARTLGAGRVPSNEAEVEELVLTQLLGDEPPAAPPFPAHRPEADQGPPVSTFAPPHDPAPCGSTRAATQAPSTIPTSLREWARLRASGPLTPPPPPPLAPDGPGDPGIGAIVRRIEEFRRSRQKPQPTEPQGDSPRLPLGDAISEATQGPTTLDFATDALGRITWADGPFASAVTGFLLPLHESEQETIATAVRHGQPIRGARIQLSGPAAISGIWQVDAAACFDQGTGRFTGHSGRLRRPHPSVRDTANASASAEADRMRQVLHELRTPANAIQVAAEIIQQQLYGPAPHEYRALAASIAGDCAHILAGFEELDRLVKLETGALSLDPGLCNFALVTHRTIQRLGSWTGPRNSGFRPSPDLADAQLPIALEHDEAERLVWRLLAALAGASASEERLALHWAENGSDLRICLQLPKTLAEREGDALFAIGDIGRGQALTAGVFGVGFTLRLASAEARSAGGGLQRIANELVLTLPLARVKDARPDMANLAS</sequence>
<keyword evidence="5" id="KW-0418">Kinase</keyword>
<keyword evidence="5" id="KW-0808">Transferase</keyword>
<feature type="compositionally biased region" description="Low complexity" evidence="3">
    <location>
        <begin position="152"/>
        <end position="162"/>
    </location>
</feature>
<dbReference type="SMART" id="SM00388">
    <property type="entry name" value="HisKA"/>
    <property type="match status" value="1"/>
</dbReference>
<dbReference type="GO" id="GO:0016301">
    <property type="term" value="F:kinase activity"/>
    <property type="evidence" value="ECO:0007669"/>
    <property type="project" value="UniProtKB-KW"/>
</dbReference>
<dbReference type="CDD" id="cd00082">
    <property type="entry name" value="HisKA"/>
    <property type="match status" value="1"/>
</dbReference>
<dbReference type="RefSeq" id="WP_213501262.1">
    <property type="nucleotide sequence ID" value="NZ_CP054856.1"/>
</dbReference>